<dbReference type="Pfam" id="PF09730">
    <property type="entry name" value="BicD"/>
    <property type="match status" value="1"/>
</dbReference>
<dbReference type="EMBL" id="JANPWB010000013">
    <property type="protein sequence ID" value="KAJ1110330.1"/>
    <property type="molecule type" value="Genomic_DNA"/>
</dbReference>
<reference evidence="5" key="1">
    <citation type="journal article" date="2022" name="bioRxiv">
        <title>Sequencing and chromosome-scale assembly of the giantPleurodeles waltlgenome.</title>
        <authorList>
            <person name="Brown T."/>
            <person name="Elewa A."/>
            <person name="Iarovenko S."/>
            <person name="Subramanian E."/>
            <person name="Araus A.J."/>
            <person name="Petzold A."/>
            <person name="Susuki M."/>
            <person name="Suzuki K.-i.T."/>
            <person name="Hayashi T."/>
            <person name="Toyoda A."/>
            <person name="Oliveira C."/>
            <person name="Osipova E."/>
            <person name="Leigh N.D."/>
            <person name="Simon A."/>
            <person name="Yun M.H."/>
        </authorList>
    </citation>
    <scope>NUCLEOTIDE SEQUENCE</scope>
    <source>
        <strain evidence="5">20211129_DDA</strain>
        <tissue evidence="5">Liver</tissue>
    </source>
</reference>
<dbReference type="GO" id="GO:0072393">
    <property type="term" value="P:microtubule anchoring at microtubule organizing center"/>
    <property type="evidence" value="ECO:0007669"/>
    <property type="project" value="TreeGrafter"/>
</dbReference>
<sequence>MSAVLAAVEEEEYQRLVLQASADWLRAEVKRLFQELGETSREKIQAAEYGLAVLDEKQQLKQQYDELELEYETVRQEMEQLKEAFGQAHSNHKKVAADGESREETLIQESATKEEYYMKKVLELQTELKQSRNVLTNTLSENDRLNSVAQELKELNQNVEVQRARLRDDIKEYKFREARLLQDYTELEEENICLQKQVSILKQNQVEFEGLKHEIKRLEEETEFLNSQLEDAIRLKEISERQLEEALETLKTEREQKNNLRKELSHYMNINDTMYTNHLNISLDGLKFSDETAEPNNDDIMNGFEQNCLSKTNNDNKVSTPKKDDNFPPAPSLVSDLLSELNISEIQKLKQQLMQMEREKINLFSTLQESQKQLENTRGALSEQHDKVSRLTENLNAMKKLQASKERQSALDNEKERDSHEDGDYYEVDINGPEILECKYKVAVSEISDLKDELKIIKTKYEECGSKYEEEKGRFDSESLALTEKIAYLERTTRQDRDTLVRLEKELRKVSDVAGETQGSLTVAQDELVTFSEELANLYNHVCMCNNETPNRVMLDYYKEGKGGRSSPESRSRRSPILLSKGLLLTENGNGEGIVSPASPLPSPVSDPRREPMNIYNLIAIIRDQIKHLQAAVDRTTELSRQQVASQEFGAAGDKDKDVLMEEILKLKSLLSTKREQIATLRTVLKANKQTAEVALANLKGKYENEKAMVRETMMKLRNELKALKEDAATFSSLRAMFATRCDEYVTQLDEMQRQLAAAEDEKKTLNSLLRMAIQQKLALTQRLEHLELDHEQTKRARTKSASKAKTSNPSL</sequence>
<evidence type="ECO:0000313" key="6">
    <source>
        <dbReference type="Proteomes" id="UP001066276"/>
    </source>
</evidence>
<feature type="compositionally biased region" description="Basic and acidic residues" evidence="4">
    <location>
        <begin position="403"/>
        <end position="423"/>
    </location>
</feature>
<feature type="region of interest" description="Disordered" evidence="4">
    <location>
        <begin position="590"/>
        <end position="609"/>
    </location>
</feature>
<dbReference type="PANTHER" id="PTHR31233">
    <property type="entry name" value="BICAUDAL D FAMILY MEMBER"/>
    <property type="match status" value="1"/>
</dbReference>
<dbReference type="InterPro" id="IPR018477">
    <property type="entry name" value="BICD"/>
</dbReference>
<feature type="region of interest" description="Disordered" evidence="4">
    <location>
        <begin position="790"/>
        <end position="812"/>
    </location>
</feature>
<feature type="coiled-coil region" evidence="3">
    <location>
        <begin position="50"/>
        <end position="91"/>
    </location>
</feature>
<feature type="coiled-coil region" evidence="3">
    <location>
        <begin position="135"/>
        <end position="270"/>
    </location>
</feature>
<evidence type="ECO:0008006" key="7">
    <source>
        <dbReference type="Google" id="ProtNLM"/>
    </source>
</evidence>
<organism evidence="5 6">
    <name type="scientific">Pleurodeles waltl</name>
    <name type="common">Iberian ribbed newt</name>
    <dbReference type="NCBI Taxonomy" id="8319"/>
    <lineage>
        <taxon>Eukaryota</taxon>
        <taxon>Metazoa</taxon>
        <taxon>Chordata</taxon>
        <taxon>Craniata</taxon>
        <taxon>Vertebrata</taxon>
        <taxon>Euteleostomi</taxon>
        <taxon>Amphibia</taxon>
        <taxon>Batrachia</taxon>
        <taxon>Caudata</taxon>
        <taxon>Salamandroidea</taxon>
        <taxon>Salamandridae</taxon>
        <taxon>Pleurodelinae</taxon>
        <taxon>Pleurodeles</taxon>
    </lineage>
</organism>
<evidence type="ECO:0000256" key="2">
    <source>
        <dbReference type="ARBA" id="ARBA00023054"/>
    </source>
</evidence>
<dbReference type="GO" id="GO:0008093">
    <property type="term" value="F:cytoskeletal anchor activity"/>
    <property type="evidence" value="ECO:0007669"/>
    <property type="project" value="InterPro"/>
</dbReference>
<dbReference type="GO" id="GO:0034067">
    <property type="term" value="P:protein localization to Golgi apparatus"/>
    <property type="evidence" value="ECO:0007669"/>
    <property type="project" value="TreeGrafter"/>
</dbReference>
<evidence type="ECO:0000256" key="4">
    <source>
        <dbReference type="SAM" id="MobiDB-lite"/>
    </source>
</evidence>
<evidence type="ECO:0000313" key="5">
    <source>
        <dbReference type="EMBL" id="KAJ1110330.1"/>
    </source>
</evidence>
<dbReference type="GO" id="GO:0005829">
    <property type="term" value="C:cytosol"/>
    <property type="evidence" value="ECO:0007669"/>
    <property type="project" value="TreeGrafter"/>
</dbReference>
<dbReference type="GO" id="GO:0006890">
    <property type="term" value="P:retrograde vesicle-mediated transport, Golgi to endoplasmic reticulum"/>
    <property type="evidence" value="ECO:0007669"/>
    <property type="project" value="TreeGrafter"/>
</dbReference>
<dbReference type="GO" id="GO:0034452">
    <property type="term" value="F:dynactin binding"/>
    <property type="evidence" value="ECO:0007669"/>
    <property type="project" value="TreeGrafter"/>
</dbReference>
<dbReference type="GO" id="GO:0051959">
    <property type="term" value="F:dynein light intermediate chain binding"/>
    <property type="evidence" value="ECO:0007669"/>
    <property type="project" value="TreeGrafter"/>
</dbReference>
<keyword evidence="6" id="KW-1185">Reference proteome</keyword>
<dbReference type="GO" id="GO:0005794">
    <property type="term" value="C:Golgi apparatus"/>
    <property type="evidence" value="ECO:0007669"/>
    <property type="project" value="TreeGrafter"/>
</dbReference>
<dbReference type="GO" id="GO:0007018">
    <property type="term" value="P:microtubule-based movement"/>
    <property type="evidence" value="ECO:0007669"/>
    <property type="project" value="TreeGrafter"/>
</dbReference>
<gene>
    <name evidence="5" type="ORF">NDU88_007683</name>
</gene>
<dbReference type="GO" id="GO:0070840">
    <property type="term" value="F:dynein complex binding"/>
    <property type="evidence" value="ECO:0007669"/>
    <property type="project" value="InterPro"/>
</dbReference>
<comment type="caution">
    <text evidence="5">The sequence shown here is derived from an EMBL/GenBank/DDBJ whole genome shotgun (WGS) entry which is preliminary data.</text>
</comment>
<feature type="region of interest" description="Disordered" evidence="4">
    <location>
        <begin position="401"/>
        <end position="426"/>
    </location>
</feature>
<evidence type="ECO:0000256" key="3">
    <source>
        <dbReference type="SAM" id="Coils"/>
    </source>
</evidence>
<keyword evidence="2 3" id="KW-0175">Coiled coil</keyword>
<dbReference type="PANTHER" id="PTHR31233:SF7">
    <property type="entry name" value="PROTEIN BICAUDAL D HOMOLOG 2"/>
    <property type="match status" value="1"/>
</dbReference>
<dbReference type="Gene3D" id="6.10.250.2470">
    <property type="match status" value="1"/>
</dbReference>
<dbReference type="Proteomes" id="UP001066276">
    <property type="component" value="Chromosome 9"/>
</dbReference>
<accession>A0AAV7NC45</accession>
<dbReference type="GO" id="GO:0070507">
    <property type="term" value="P:regulation of microtubule cytoskeleton organization"/>
    <property type="evidence" value="ECO:0007669"/>
    <property type="project" value="TreeGrafter"/>
</dbReference>
<proteinExistence type="inferred from homology"/>
<dbReference type="AlphaFoldDB" id="A0AAV7NC45"/>
<name>A0AAV7NC45_PLEWA</name>
<protein>
    <recommendedName>
        <fullName evidence="7">Protein bicaudal D homolog 2</fullName>
    </recommendedName>
</protein>
<evidence type="ECO:0000256" key="1">
    <source>
        <dbReference type="ARBA" id="ARBA00010061"/>
    </source>
</evidence>
<comment type="similarity">
    <text evidence="1">Belongs to the BicD family.</text>
</comment>